<name>A0A9E6XU55_9ACTN</name>
<gene>
    <name evidence="2" type="ORF">DSM104329_00872</name>
</gene>
<keyword evidence="3" id="KW-1185">Reference proteome</keyword>
<dbReference type="RefSeq" id="WP_259314167.1">
    <property type="nucleotide sequence ID" value="NZ_CP087164.1"/>
</dbReference>
<evidence type="ECO:0000256" key="1">
    <source>
        <dbReference type="SAM" id="MobiDB-lite"/>
    </source>
</evidence>
<dbReference type="EMBL" id="CP087164">
    <property type="protein sequence ID" value="UGS34494.1"/>
    <property type="molecule type" value="Genomic_DNA"/>
</dbReference>
<dbReference type="AlphaFoldDB" id="A0A9E6XU55"/>
<accession>A0A9E6XU55</accession>
<feature type="compositionally biased region" description="Pro residues" evidence="1">
    <location>
        <begin position="1"/>
        <end position="18"/>
    </location>
</feature>
<feature type="region of interest" description="Disordered" evidence="1">
    <location>
        <begin position="1"/>
        <end position="51"/>
    </location>
</feature>
<dbReference type="Proteomes" id="UP001162834">
    <property type="component" value="Chromosome"/>
</dbReference>
<organism evidence="2 3">
    <name type="scientific">Capillimicrobium parvum</name>
    <dbReference type="NCBI Taxonomy" id="2884022"/>
    <lineage>
        <taxon>Bacteria</taxon>
        <taxon>Bacillati</taxon>
        <taxon>Actinomycetota</taxon>
        <taxon>Thermoleophilia</taxon>
        <taxon>Solirubrobacterales</taxon>
        <taxon>Capillimicrobiaceae</taxon>
        <taxon>Capillimicrobium</taxon>
    </lineage>
</organism>
<evidence type="ECO:0000313" key="2">
    <source>
        <dbReference type="EMBL" id="UGS34494.1"/>
    </source>
</evidence>
<reference evidence="2" key="1">
    <citation type="journal article" date="2022" name="Int. J. Syst. Evol. Microbiol.">
        <title>Pseudomonas aegrilactucae sp. nov. and Pseudomonas morbosilactucae sp. nov., pathogens causing bacterial rot of lettuce in Japan.</title>
        <authorList>
            <person name="Sawada H."/>
            <person name="Fujikawa T."/>
            <person name="Satou M."/>
        </authorList>
    </citation>
    <scope>NUCLEOTIDE SEQUENCE</scope>
    <source>
        <strain evidence="2">0166_1</strain>
    </source>
</reference>
<feature type="compositionally biased region" description="Pro residues" evidence="1">
    <location>
        <begin position="34"/>
        <end position="51"/>
    </location>
</feature>
<protein>
    <submittedName>
        <fullName evidence="2">Uncharacterized protein</fullName>
    </submittedName>
</protein>
<proteinExistence type="predicted"/>
<sequence length="51" mass="5502">MPEPIPIPTPPKQPPGRPLRPTVDELGEASFPASDPPPSWIWEPPRTPPGA</sequence>
<dbReference type="KEGG" id="sbae:DSM104329_00872"/>
<evidence type="ECO:0000313" key="3">
    <source>
        <dbReference type="Proteomes" id="UP001162834"/>
    </source>
</evidence>